<keyword evidence="1" id="KW-1133">Transmembrane helix</keyword>
<evidence type="ECO:0000313" key="3">
    <source>
        <dbReference type="Proteomes" id="UP000610960"/>
    </source>
</evidence>
<gene>
    <name evidence="2" type="ORF">GCM10007981_18080</name>
</gene>
<comment type="caution">
    <text evidence="2">The sequence shown here is derived from an EMBL/GenBank/DDBJ whole genome shotgun (WGS) entry which is preliminary data.</text>
</comment>
<dbReference type="RefSeq" id="WP_188597072.1">
    <property type="nucleotide sequence ID" value="NZ_BMNL01000004.1"/>
</dbReference>
<evidence type="ECO:0000313" key="2">
    <source>
        <dbReference type="EMBL" id="GGP22354.1"/>
    </source>
</evidence>
<feature type="transmembrane region" description="Helical" evidence="1">
    <location>
        <begin position="6"/>
        <end position="27"/>
    </location>
</feature>
<keyword evidence="1" id="KW-0812">Transmembrane</keyword>
<keyword evidence="3" id="KW-1185">Reference proteome</keyword>
<dbReference type="AlphaFoldDB" id="A0A830GXR1"/>
<protein>
    <submittedName>
        <fullName evidence="2">Uncharacterized protein</fullName>
    </submittedName>
</protein>
<accession>A0A830GXR1</accession>
<dbReference type="Proteomes" id="UP000610960">
    <property type="component" value="Unassembled WGS sequence"/>
</dbReference>
<sequence>MDTERALLIMLAIALAIMIAMYADLYVETYYSYNQLTQKYAALESSYANLYLSYNQLSSSFTKLSSYYAGLNSTYMGLTEKVVETSNQLNYCRSNLTIAVSNNTQLAQELSYYKESLNILTSKNESLSMELNKLIQIDSSLKANNSLLQSQVNQLNSTIYSINSSYNSLLARYAVTKYYYEVYGNASNGVSCNITLIPQANNTTLIASGSASQPVRSEMLGWDQSSAPQVYVLLLIPDESAPLAAFSTVLSIGSSSWSLSTVLPSTSNGGYITMESSVNAYIKTLTIHTTLQEGNKYIAAIAIVPGTNALSLLNAANIVSQTCILEVMKPG</sequence>
<reference evidence="2" key="1">
    <citation type="journal article" date="2014" name="Int. J. Syst. Evol. Microbiol.">
        <title>Complete genome sequence of Corynebacterium casei LMG S-19264T (=DSM 44701T), isolated from a smear-ripened cheese.</title>
        <authorList>
            <consortium name="US DOE Joint Genome Institute (JGI-PGF)"/>
            <person name="Walter F."/>
            <person name="Albersmeier A."/>
            <person name="Kalinowski J."/>
            <person name="Ruckert C."/>
        </authorList>
    </citation>
    <scope>NUCLEOTIDE SEQUENCE</scope>
    <source>
        <strain evidence="2">JCM 10088</strain>
    </source>
</reference>
<organism evidence="2 3">
    <name type="scientific">Thermocladium modestius</name>
    <dbReference type="NCBI Taxonomy" id="62609"/>
    <lineage>
        <taxon>Archaea</taxon>
        <taxon>Thermoproteota</taxon>
        <taxon>Thermoprotei</taxon>
        <taxon>Thermoproteales</taxon>
        <taxon>Thermoproteaceae</taxon>
        <taxon>Thermocladium</taxon>
    </lineage>
</organism>
<proteinExistence type="predicted"/>
<evidence type="ECO:0000256" key="1">
    <source>
        <dbReference type="SAM" id="Phobius"/>
    </source>
</evidence>
<dbReference type="EMBL" id="BMNL01000004">
    <property type="protein sequence ID" value="GGP22354.1"/>
    <property type="molecule type" value="Genomic_DNA"/>
</dbReference>
<keyword evidence="1" id="KW-0472">Membrane</keyword>
<name>A0A830GXR1_9CREN</name>
<reference evidence="2" key="2">
    <citation type="submission" date="2020-09" db="EMBL/GenBank/DDBJ databases">
        <authorList>
            <person name="Sun Q."/>
            <person name="Ohkuma M."/>
        </authorList>
    </citation>
    <scope>NUCLEOTIDE SEQUENCE</scope>
    <source>
        <strain evidence="2">JCM 10088</strain>
    </source>
</reference>